<dbReference type="PANTHER" id="PTHR18964:SF149">
    <property type="entry name" value="BIFUNCTIONAL UDP-N-ACETYLGLUCOSAMINE 2-EPIMERASE_N-ACETYLMANNOSAMINE KINASE"/>
    <property type="match status" value="1"/>
</dbReference>
<evidence type="ECO:0000256" key="1">
    <source>
        <dbReference type="ARBA" id="ARBA00006479"/>
    </source>
</evidence>
<dbReference type="STRING" id="1797985.A2Y83_02090"/>
<evidence type="ECO:0000313" key="2">
    <source>
        <dbReference type="EMBL" id="OGF22929.1"/>
    </source>
</evidence>
<dbReference type="Gene3D" id="3.30.420.40">
    <property type="match status" value="2"/>
</dbReference>
<comment type="similarity">
    <text evidence="1">Belongs to the ROK (NagC/XylR) family.</text>
</comment>
<sequence>MILGLDVGATTIKSAVVDEKGKIKEFKKTKNRVIEGDDFLVSQIANLINGYKEKLKFDKVGIGFAGSVDYKRGIVISAPNMGLIQNLYLAKTLERKCNIGIIIDNDAHCFGLAEKKSGAGKNYKNMIAVTIGTGIGGAVIVDGKLYRGANNTAGEFGHMAIDASSNKICGCGKYGHFEALASGTALSKLYEEATGQRTESELIAEMASKGEKIAQKCIIHIGHYFALGLANLINIFDPEAIIIGGGLSEVELLWNTAMNNIKPYLLHKNLANTKIVKSKLGETAGVIGATLLF</sequence>
<dbReference type="SUPFAM" id="SSF53067">
    <property type="entry name" value="Actin-like ATPase domain"/>
    <property type="match status" value="1"/>
</dbReference>
<dbReference type="Pfam" id="PF00480">
    <property type="entry name" value="ROK"/>
    <property type="match status" value="1"/>
</dbReference>
<dbReference type="PANTHER" id="PTHR18964">
    <property type="entry name" value="ROK (REPRESSOR, ORF, KINASE) FAMILY"/>
    <property type="match status" value="1"/>
</dbReference>
<dbReference type="EMBL" id="MFFS01000008">
    <property type="protein sequence ID" value="OGF22929.1"/>
    <property type="molecule type" value="Genomic_DNA"/>
</dbReference>
<protein>
    <recommendedName>
        <fullName evidence="4">Glucokinase</fullName>
    </recommendedName>
</protein>
<comment type="caution">
    <text evidence="2">The sequence shown here is derived from an EMBL/GenBank/DDBJ whole genome shotgun (WGS) entry which is preliminary data.</text>
</comment>
<dbReference type="InterPro" id="IPR049874">
    <property type="entry name" value="ROK_cs"/>
</dbReference>
<dbReference type="AlphaFoldDB" id="A0A1F5S8F2"/>
<proteinExistence type="inferred from homology"/>
<name>A0A1F5S8F2_9BACT</name>
<dbReference type="InterPro" id="IPR000600">
    <property type="entry name" value="ROK"/>
</dbReference>
<evidence type="ECO:0000313" key="3">
    <source>
        <dbReference type="Proteomes" id="UP000178323"/>
    </source>
</evidence>
<gene>
    <name evidence="2" type="ORF">A2Y83_02090</name>
</gene>
<dbReference type="Proteomes" id="UP000178323">
    <property type="component" value="Unassembled WGS sequence"/>
</dbReference>
<evidence type="ECO:0008006" key="4">
    <source>
        <dbReference type="Google" id="ProtNLM"/>
    </source>
</evidence>
<organism evidence="2 3">
    <name type="scientific">Candidatus Falkowbacteria bacterium RBG_13_39_14</name>
    <dbReference type="NCBI Taxonomy" id="1797985"/>
    <lineage>
        <taxon>Bacteria</taxon>
        <taxon>Candidatus Falkowiibacteriota</taxon>
    </lineage>
</organism>
<reference evidence="2 3" key="1">
    <citation type="journal article" date="2016" name="Nat. Commun.">
        <title>Thousands of microbial genomes shed light on interconnected biogeochemical processes in an aquifer system.</title>
        <authorList>
            <person name="Anantharaman K."/>
            <person name="Brown C.T."/>
            <person name="Hug L.A."/>
            <person name="Sharon I."/>
            <person name="Castelle C.J."/>
            <person name="Probst A.J."/>
            <person name="Thomas B.C."/>
            <person name="Singh A."/>
            <person name="Wilkins M.J."/>
            <person name="Karaoz U."/>
            <person name="Brodie E.L."/>
            <person name="Williams K.H."/>
            <person name="Hubbard S.S."/>
            <person name="Banfield J.F."/>
        </authorList>
    </citation>
    <scope>NUCLEOTIDE SEQUENCE [LARGE SCALE GENOMIC DNA]</scope>
</reference>
<dbReference type="InterPro" id="IPR043129">
    <property type="entry name" value="ATPase_NBD"/>
</dbReference>
<accession>A0A1F5S8F2</accession>
<dbReference type="PROSITE" id="PS01125">
    <property type="entry name" value="ROK"/>
    <property type="match status" value="1"/>
</dbReference>